<dbReference type="InterPro" id="IPR001878">
    <property type="entry name" value="Znf_CCHC"/>
</dbReference>
<dbReference type="Gene3D" id="2.40.70.10">
    <property type="entry name" value="Acid Proteases"/>
    <property type="match status" value="1"/>
</dbReference>
<dbReference type="PROSITE" id="PS50158">
    <property type="entry name" value="ZF_CCHC"/>
    <property type="match status" value="1"/>
</dbReference>
<dbReference type="InterPro" id="IPR021109">
    <property type="entry name" value="Peptidase_aspartic_dom_sf"/>
</dbReference>
<reference evidence="5" key="1">
    <citation type="submission" date="2025-08" db="UniProtKB">
        <authorList>
            <consortium name="RefSeq"/>
        </authorList>
    </citation>
    <scope>IDENTIFICATION</scope>
</reference>
<dbReference type="Proteomes" id="UP000695022">
    <property type="component" value="Unplaced"/>
</dbReference>
<dbReference type="Pfam" id="PF00098">
    <property type="entry name" value="zf-CCHC"/>
    <property type="match status" value="1"/>
</dbReference>
<evidence type="ECO:0000313" key="4">
    <source>
        <dbReference type="Proteomes" id="UP000695022"/>
    </source>
</evidence>
<feature type="compositionally biased region" description="Acidic residues" evidence="2">
    <location>
        <begin position="73"/>
        <end position="82"/>
    </location>
</feature>
<dbReference type="InterPro" id="IPR043502">
    <property type="entry name" value="DNA/RNA_pol_sf"/>
</dbReference>
<name>A0ABM1ELL9_PRICU</name>
<dbReference type="RefSeq" id="XP_014673090.1">
    <property type="nucleotide sequence ID" value="XM_014817604.1"/>
</dbReference>
<sequence>MSSLKQLDIGLFPEFDLAGDPSSVGPRWQKYLKAFRRYANAKGITDDGQKRDLLLKCGDRRLQDLYDTLHPEDSEEEEEGDGETTVNQSAGETGDGGGEGAAPVVVRNRFKETVEILSKHLVVQVNVPFERHMFKRLLPEANEPISRYITRLRERAANCEFIDEDDQIRDHIIHTYGSTSLRRKLLQTGKQLTLAKLQEIACAYEAVETQLEEMRPNETVHRVTGKPQRDKPIKGDKDRVYRKTLRPSQGVCYRCGQSGHYGKDVTCPAKGKQCRKCSNYGHYAKMCKSSDRTSDSWKPKRGKVQLGGVPVKMVIDSGASANIICQSLWEQLKEKRIKCASQKCTKQLFAYGSKVPLPVIGTFQCTAVVQNTQVNAEIMVVKGSGQPLLGKKTAKQLGVLKVGLNINTIASDSIEKEFEKCCTGVGKLTDYQIQLHIDESVQPVAQPVRRAPFALRDKIDQKLEELLNMDIIERVEGPTRWVSPLVVVPKPNGDIRVCVDMRQANKAIIRERHYIPTVDEVLHEMNNSKVFSKLDVKWGYHQVELNPESRDITTFVTHAGLFRYKRFMFGISAAPEKYQHVLEQVLAGCGASKTTTLSFMEIHKNMINAC</sequence>
<dbReference type="GeneID" id="106813466"/>
<dbReference type="InterPro" id="IPR000477">
    <property type="entry name" value="RT_dom"/>
</dbReference>
<dbReference type="SUPFAM" id="SSF57756">
    <property type="entry name" value="Retrovirus zinc finger-like domains"/>
    <property type="match status" value="1"/>
</dbReference>
<dbReference type="Gene3D" id="4.10.60.10">
    <property type="entry name" value="Zinc finger, CCHC-type"/>
    <property type="match status" value="1"/>
</dbReference>
<dbReference type="Gene3D" id="3.10.10.10">
    <property type="entry name" value="HIV Type 1 Reverse Transcriptase, subunit A, domain 1"/>
    <property type="match status" value="1"/>
</dbReference>
<dbReference type="Gene3D" id="3.30.70.270">
    <property type="match status" value="1"/>
</dbReference>
<evidence type="ECO:0000313" key="5">
    <source>
        <dbReference type="RefSeq" id="XP_014673090.1"/>
    </source>
</evidence>
<feature type="region of interest" description="Disordered" evidence="2">
    <location>
        <begin position="70"/>
        <end position="102"/>
    </location>
</feature>
<dbReference type="SUPFAM" id="SSF56672">
    <property type="entry name" value="DNA/RNA polymerases"/>
    <property type="match status" value="1"/>
</dbReference>
<proteinExistence type="predicted"/>
<keyword evidence="1" id="KW-0863">Zinc-finger</keyword>
<dbReference type="CDD" id="cd01647">
    <property type="entry name" value="RT_LTR"/>
    <property type="match status" value="1"/>
</dbReference>
<dbReference type="SUPFAM" id="SSF50630">
    <property type="entry name" value="Acid proteases"/>
    <property type="match status" value="1"/>
</dbReference>
<dbReference type="InterPro" id="IPR036875">
    <property type="entry name" value="Znf_CCHC_sf"/>
</dbReference>
<dbReference type="InterPro" id="IPR043128">
    <property type="entry name" value="Rev_trsase/Diguanyl_cyclase"/>
</dbReference>
<protein>
    <submittedName>
        <fullName evidence="5">Uncharacterized protein LOC106813466</fullName>
    </submittedName>
</protein>
<dbReference type="PROSITE" id="PS00141">
    <property type="entry name" value="ASP_PROTEASE"/>
    <property type="match status" value="1"/>
</dbReference>
<dbReference type="PANTHER" id="PTHR37984:SF11">
    <property type="entry name" value="INTEGRASE CATALYTIC DOMAIN-CONTAINING PROTEIN"/>
    <property type="match status" value="1"/>
</dbReference>
<evidence type="ECO:0000259" key="3">
    <source>
        <dbReference type="PROSITE" id="PS50158"/>
    </source>
</evidence>
<dbReference type="SMART" id="SM00343">
    <property type="entry name" value="ZnF_C2HC"/>
    <property type="match status" value="2"/>
</dbReference>
<feature type="domain" description="CCHC-type" evidence="3">
    <location>
        <begin position="252"/>
        <end position="264"/>
    </location>
</feature>
<keyword evidence="1" id="KW-0862">Zinc</keyword>
<dbReference type="InterPro" id="IPR001969">
    <property type="entry name" value="Aspartic_peptidase_AS"/>
</dbReference>
<accession>A0ABM1ELL9</accession>
<evidence type="ECO:0000256" key="2">
    <source>
        <dbReference type="SAM" id="MobiDB-lite"/>
    </source>
</evidence>
<dbReference type="InterPro" id="IPR050951">
    <property type="entry name" value="Retrovirus_Pol_polyprotein"/>
</dbReference>
<keyword evidence="1" id="KW-0479">Metal-binding</keyword>
<evidence type="ECO:0000256" key="1">
    <source>
        <dbReference type="PROSITE-ProRule" id="PRU00047"/>
    </source>
</evidence>
<dbReference type="PANTHER" id="PTHR37984">
    <property type="entry name" value="PROTEIN CBG26694"/>
    <property type="match status" value="1"/>
</dbReference>
<dbReference type="Pfam" id="PF00078">
    <property type="entry name" value="RVT_1"/>
    <property type="match status" value="1"/>
</dbReference>
<keyword evidence="4" id="KW-1185">Reference proteome</keyword>
<gene>
    <name evidence="5" type="primary">LOC106813466</name>
</gene>
<organism evidence="4 5">
    <name type="scientific">Priapulus caudatus</name>
    <name type="common">Priapulid worm</name>
    <dbReference type="NCBI Taxonomy" id="37621"/>
    <lineage>
        <taxon>Eukaryota</taxon>
        <taxon>Metazoa</taxon>
        <taxon>Ecdysozoa</taxon>
        <taxon>Scalidophora</taxon>
        <taxon>Priapulida</taxon>
        <taxon>Priapulimorpha</taxon>
        <taxon>Priapulimorphida</taxon>
        <taxon>Priapulidae</taxon>
        <taxon>Priapulus</taxon>
    </lineage>
</organism>